<protein>
    <submittedName>
        <fullName evidence="1">Type VI secretion system baseplate subunit TssK</fullName>
    </submittedName>
    <submittedName>
        <fullName evidence="2">Type VI secretion system-associated protein</fullName>
    </submittedName>
</protein>
<sequence length="452" mass="50651">MLPKQRVAWVEGMLMEPQHFQQQERFFEHLIEARLRSVETFTWGFLTLEIDNGLLEQGKFALKKAKGVFPDGTAFSMPEDIPLPPPLVLGEGCQGKVVCLSVLMDIAGNAQIDLIQDERKSSRFRTMDADVPDRNHGVSLEGTPRVCTMQLGSLVTRLSLEDAVSSAESVLPVGFVRELTSDRRVLLDERALPPMLDFRAIGWLPAFTTELLGLISQRLESVFRPDVHMTIGGLSELLELLLLQTLSEFNLRISQLLASPQVHPETLFDTLLSLLGRLSIIPGGERLWDRADLVYLHDEPHNCYFQLFASIRRALSLVIEAPAVALPFIDRGDSIYLCPNDSQLRLEKLVFAVSCGLSIEHLRSYFPAQVKLGPVEKIIQLIDLQLPGARLLPMASPPRHIPYYPNSIYFEVDHADPIYKEMMGGSAMALSIVGDFPDLRFDVWGLRQGRVG</sequence>
<evidence type="ECO:0000313" key="6">
    <source>
        <dbReference type="Proteomes" id="UP000050489"/>
    </source>
</evidence>
<evidence type="ECO:0000313" key="2">
    <source>
        <dbReference type="EMBL" id="OCO83104.1"/>
    </source>
</evidence>
<dbReference type="RefSeq" id="WP_038872282.1">
    <property type="nucleotide sequence ID" value="NZ_CABMHU010000142.1"/>
</dbReference>
<dbReference type="Pfam" id="PF05936">
    <property type="entry name" value="T6SS_VasE"/>
    <property type="match status" value="1"/>
</dbReference>
<keyword evidence="7" id="KW-1185">Reference proteome</keyword>
<evidence type="ECO:0000313" key="7">
    <source>
        <dbReference type="Proteomes" id="UP000247823"/>
    </source>
</evidence>
<dbReference type="EMBL" id="JAXABG010000001">
    <property type="protein sequence ID" value="MDX7080967.1"/>
    <property type="molecule type" value="Genomic_DNA"/>
</dbReference>
<reference evidence="1 8" key="8">
    <citation type="submission" date="2023-11" db="EMBL/GenBank/DDBJ databases">
        <title>Detection of rare carbapenemases in Enterobacterales - comparison of two colorimetric and two CIM-based carbapenemase assays.</title>
        <authorList>
            <person name="Schaffarczyk L."/>
            <person name="Noster J."/>
            <person name="Stelzer Y."/>
            <person name="Sattler J."/>
            <person name="Gatermann S."/>
            <person name="Hamprecht A."/>
        </authorList>
    </citation>
    <scope>NUCLEOTIDE SEQUENCE [LARGE SCALE GENOMIC DNA]</scope>
    <source>
        <strain evidence="1 8">CIM-Carb-136</strain>
    </source>
</reference>
<reference evidence="3" key="4">
    <citation type="submission" date="2017-12" db="EMBL/GenBank/DDBJ databases">
        <title>FDA dAtabase for Regulatory Grade micrObial Sequences (FDA-ARGOS): Supporting development and validation of Infectious Disease Dx tests.</title>
        <authorList>
            <person name="Campos J."/>
            <person name="Goldberg B."/>
            <person name="Tallon L.J."/>
            <person name="Sadzewicz L."/>
            <person name="Sengamalay N."/>
            <person name="Ott S."/>
            <person name="Godinez A."/>
            <person name="Nagaraj S."/>
            <person name="Vavikolanu K."/>
            <person name="Vyas G."/>
            <person name="Nadendla S."/>
            <person name="Aluvathingal J."/>
            <person name="Geyer C."/>
            <person name="Nandy P."/>
            <person name="Hobson J."/>
            <person name="Sichtig H."/>
        </authorList>
    </citation>
    <scope>NUCLEOTIDE SEQUENCE</scope>
    <source>
        <strain evidence="3">FDAARGOS_79</strain>
    </source>
</reference>
<dbReference type="PANTHER" id="PTHR35566">
    <property type="entry name" value="BLR3599 PROTEIN"/>
    <property type="match status" value="1"/>
</dbReference>
<evidence type="ECO:0000313" key="5">
    <source>
        <dbReference type="Proteomes" id="UP000030378"/>
    </source>
</evidence>
<dbReference type="Proteomes" id="UP000247823">
    <property type="component" value="Unassembled WGS sequence"/>
</dbReference>
<evidence type="ECO:0000313" key="1">
    <source>
        <dbReference type="EMBL" id="MDX7080967.1"/>
    </source>
</evidence>
<comment type="caution">
    <text evidence="2">The sequence shown here is derived from an EMBL/GenBank/DDBJ whole genome shotgun (WGS) entry which is preliminary data.</text>
</comment>
<dbReference type="Proteomes" id="UP001275057">
    <property type="component" value="Unassembled WGS sequence"/>
</dbReference>
<reference evidence="5" key="3">
    <citation type="submission" date="2017-12" db="EMBL/GenBank/DDBJ databases">
        <title>FDA dAtabase for Regulatory Grade micrObial Sequences (FDA-ARGOS): Supporting development and validation of Infectious Disease Dx tests.</title>
        <authorList>
            <person name="Campos J."/>
            <person name="Goldberg B."/>
            <person name="Tallon L."/>
            <person name="Sadzewicz L."/>
            <person name="Sengamalay N."/>
            <person name="Ott S."/>
            <person name="Godinez A."/>
            <person name="Nagaraj S."/>
            <person name="Vavikolanu K."/>
            <person name="Vyas G."/>
            <person name="Nadendla S."/>
            <person name="Aluvathingal J."/>
            <person name="Geyer C."/>
            <person name="Nandy P."/>
            <person name="Hobson J."/>
            <person name="Sichtig H."/>
        </authorList>
    </citation>
    <scope>NUCLEOTIDE SEQUENCE [LARGE SCALE GENOMIC DNA]</scope>
    <source>
        <strain evidence="5">FDAARGOS_79</strain>
    </source>
</reference>
<evidence type="ECO:0000313" key="3">
    <source>
        <dbReference type="EMBL" id="PNO69784.1"/>
    </source>
</evidence>
<gene>
    <name evidence="1" type="primary">tssK</name>
    <name evidence="2" type="ORF">AN695_0219910</name>
    <name evidence="4" type="ORF">DMW51_26240</name>
    <name evidence="3" type="ORF">MC70_007145</name>
    <name evidence="1" type="ORF">SJ435_01060</name>
</gene>
<dbReference type="EMBL" id="LJEX02000107">
    <property type="protein sequence ID" value="OCO83104.1"/>
    <property type="molecule type" value="Genomic_DNA"/>
</dbReference>
<proteinExistence type="predicted"/>
<reference evidence="6" key="1">
    <citation type="submission" date="2016-04" db="EMBL/GenBank/DDBJ databases">
        <authorList>
            <person name="Osei Sekyere J."/>
            <person name="Sivertsen A."/>
            <person name="Pedersen A.T."/>
            <person name="Sundsfjord A."/>
        </authorList>
    </citation>
    <scope>NUCLEOTIDE SEQUENCE [LARGE SCALE GENOMIC DNA]</scope>
    <source>
        <strain evidence="6">945174350</strain>
    </source>
</reference>
<reference evidence="4" key="7">
    <citation type="submission" date="2018-06" db="EMBL/GenBank/DDBJ databases">
        <authorList>
            <person name="Martins R.C."/>
            <person name="Perdigao-Neto L.V."/>
            <person name="Costa S.F."/>
            <person name="Levin A.S.S."/>
        </authorList>
    </citation>
    <scope>NUCLEOTIDE SEQUENCE</scope>
    <source>
        <strain evidence="4">1283</strain>
    </source>
</reference>
<dbReference type="PANTHER" id="PTHR35566:SF1">
    <property type="entry name" value="TYPE VI SECRETION SYSTEM BASEPLATE COMPONENT TSSK1"/>
    <property type="match status" value="1"/>
</dbReference>
<dbReference type="NCBIfam" id="TIGR03353">
    <property type="entry name" value="VI_chp_4"/>
    <property type="match status" value="1"/>
</dbReference>
<evidence type="ECO:0000313" key="8">
    <source>
        <dbReference type="Proteomes" id="UP001275057"/>
    </source>
</evidence>
<dbReference type="GeneID" id="98189074"/>
<reference evidence="2" key="2">
    <citation type="journal article" date="2017" name="PLoS ONE">
        <title>Genomic and phenotypic characterisation of fluoroquinolone resistance mechanisms in Enterobacteriaceae in Durban, South Africa.</title>
        <authorList>
            <person name="Osei Sekyere J."/>
            <person name="Amoako D.G."/>
        </authorList>
    </citation>
    <scope>NUCLEOTIDE SEQUENCE</scope>
    <source>
        <strain evidence="2">945174350</strain>
    </source>
</reference>
<dbReference type="Proteomes" id="UP000050489">
    <property type="component" value="Unassembled WGS sequence"/>
</dbReference>
<dbReference type="EMBL" id="JTBC02000002">
    <property type="protein sequence ID" value="PNO69784.1"/>
    <property type="molecule type" value="Genomic_DNA"/>
</dbReference>
<reference evidence="7" key="5">
    <citation type="submission" date="2018-06" db="EMBL/GenBank/DDBJ databases">
        <title>Serratia marcescens genome sequencing and assembly.</title>
        <authorList>
            <person name="Martins R.C."/>
            <person name="Perdigao-Neto L.V."/>
            <person name="Costa S.F."/>
            <person name="Levin A.S.S."/>
        </authorList>
    </citation>
    <scope>NUCLEOTIDE SEQUENCE [LARGE SCALE GENOMIC DNA]</scope>
    <source>
        <strain evidence="7">1283</strain>
    </source>
</reference>
<reference evidence="4 7" key="6">
    <citation type="submission" date="2018-06" db="EMBL/GenBank/DDBJ databases">
        <title>Serratia marcescens genome sequencing and assembly.</title>
        <authorList>
            <person name="Martins R.C.R."/>
            <person name="Perdigao-Neto L.V."/>
            <person name="Costa S.F."/>
            <person name="Levin A.S.S."/>
        </authorList>
    </citation>
    <scope>NUCLEOTIDE SEQUENCE [LARGE SCALE GENOMIC DNA]</scope>
    <source>
        <strain evidence="4 7">1283</strain>
    </source>
</reference>
<dbReference type="InterPro" id="IPR010263">
    <property type="entry name" value="T6SS_TssK"/>
</dbReference>
<dbReference type="EMBL" id="QJQB01000589">
    <property type="protein sequence ID" value="PYA55270.1"/>
    <property type="molecule type" value="Genomic_DNA"/>
</dbReference>
<organism evidence="2 6">
    <name type="scientific">Serratia marcescens</name>
    <dbReference type="NCBI Taxonomy" id="615"/>
    <lineage>
        <taxon>Bacteria</taxon>
        <taxon>Pseudomonadati</taxon>
        <taxon>Pseudomonadota</taxon>
        <taxon>Gammaproteobacteria</taxon>
        <taxon>Enterobacterales</taxon>
        <taxon>Yersiniaceae</taxon>
        <taxon>Serratia</taxon>
    </lineage>
</organism>
<name>A0A0A5LSR9_SERMA</name>
<evidence type="ECO:0000313" key="4">
    <source>
        <dbReference type="EMBL" id="PYA55270.1"/>
    </source>
</evidence>
<accession>A0A0A5LSR9</accession>
<dbReference type="Proteomes" id="UP000030378">
    <property type="component" value="Unassembled WGS sequence"/>
</dbReference>
<dbReference type="AlphaFoldDB" id="A0A0A5LSR9"/>